<keyword evidence="4 17" id="KW-0732">Signal</keyword>
<dbReference type="Pfam" id="PF21146">
    <property type="entry name" value="ICAM1_3_5_D2"/>
    <property type="match status" value="1"/>
</dbReference>
<evidence type="ECO:0000256" key="10">
    <source>
        <dbReference type="ARBA" id="ARBA00023157"/>
    </source>
</evidence>
<evidence type="ECO:0000256" key="4">
    <source>
        <dbReference type="ARBA" id="ARBA00022729"/>
    </source>
</evidence>
<keyword evidence="12" id="KW-0393">Immunoglobulin domain</keyword>
<keyword evidence="10" id="KW-1015">Disulfide bond</keyword>
<evidence type="ECO:0000256" key="6">
    <source>
        <dbReference type="ARBA" id="ARBA00022843"/>
    </source>
</evidence>
<feature type="chain" id="PRO_5039886847" description="Intercellular adhesion molecule 1" evidence="17">
    <location>
        <begin position="31"/>
        <end position="534"/>
    </location>
</feature>
<proteinExistence type="inferred from homology"/>
<dbReference type="GO" id="GO:0070062">
    <property type="term" value="C:extracellular exosome"/>
    <property type="evidence" value="ECO:0007669"/>
    <property type="project" value="Ensembl"/>
</dbReference>
<evidence type="ECO:0000256" key="13">
    <source>
        <dbReference type="ARBA" id="ARBA00037418"/>
    </source>
</evidence>
<evidence type="ECO:0000313" key="20">
    <source>
        <dbReference type="Proteomes" id="UP000002254"/>
    </source>
</evidence>
<feature type="domain" description="Immunoglobulin" evidence="18">
    <location>
        <begin position="318"/>
        <end position="394"/>
    </location>
</feature>
<dbReference type="GO" id="GO:0061028">
    <property type="term" value="P:establishment of endothelial barrier"/>
    <property type="evidence" value="ECO:0007669"/>
    <property type="project" value="Ensembl"/>
</dbReference>
<evidence type="ECO:0000256" key="11">
    <source>
        <dbReference type="ARBA" id="ARBA00023180"/>
    </source>
</evidence>
<dbReference type="FunFam" id="2.60.40.10:FF:000648">
    <property type="entry name" value="Intercellular adhesion molecule 1"/>
    <property type="match status" value="1"/>
</dbReference>
<evidence type="ECO:0000256" key="5">
    <source>
        <dbReference type="ARBA" id="ARBA00022737"/>
    </source>
</evidence>
<dbReference type="InterPro" id="IPR048679">
    <property type="entry name" value="ICAM1_3_5_D2"/>
</dbReference>
<dbReference type="AlphaFoldDB" id="A0A8P0SLR6"/>
<keyword evidence="7" id="KW-0130">Cell adhesion</keyword>
<comment type="subcellular location">
    <subcellularLocation>
        <location evidence="1">Membrane</location>
        <topology evidence="1">Single-pass type I membrane protein</topology>
    </subcellularLocation>
</comment>
<keyword evidence="9 16" id="KW-0472">Membrane</keyword>
<dbReference type="SUPFAM" id="SSF48726">
    <property type="entry name" value="Immunoglobulin"/>
    <property type="match status" value="5"/>
</dbReference>
<feature type="transmembrane region" description="Helical" evidence="16">
    <location>
        <begin position="483"/>
        <end position="505"/>
    </location>
</feature>
<evidence type="ECO:0000256" key="12">
    <source>
        <dbReference type="ARBA" id="ARBA00023319"/>
    </source>
</evidence>
<organism evidence="19 20">
    <name type="scientific">Canis lupus familiaris</name>
    <name type="common">Dog</name>
    <name type="synonym">Canis familiaris</name>
    <dbReference type="NCBI Taxonomy" id="9615"/>
    <lineage>
        <taxon>Eukaryota</taxon>
        <taxon>Metazoa</taxon>
        <taxon>Chordata</taxon>
        <taxon>Craniata</taxon>
        <taxon>Vertebrata</taxon>
        <taxon>Euteleostomi</taxon>
        <taxon>Mammalia</taxon>
        <taxon>Eutheria</taxon>
        <taxon>Laurasiatheria</taxon>
        <taxon>Carnivora</taxon>
        <taxon>Caniformia</taxon>
        <taxon>Canidae</taxon>
        <taxon>Canis</taxon>
    </lineage>
</organism>
<evidence type="ECO:0000256" key="7">
    <source>
        <dbReference type="ARBA" id="ARBA00022889"/>
    </source>
</evidence>
<dbReference type="PANTHER" id="PTHR13771">
    <property type="entry name" value="INTERCELLULAR ADHESION MOLECULE"/>
    <property type="match status" value="1"/>
</dbReference>
<dbReference type="GO" id="GO:0005178">
    <property type="term" value="F:integrin binding"/>
    <property type="evidence" value="ECO:0007669"/>
    <property type="project" value="Ensembl"/>
</dbReference>
<feature type="domain" description="Immunoglobulin" evidence="18">
    <location>
        <begin position="36"/>
        <end position="111"/>
    </location>
</feature>
<dbReference type="GO" id="GO:1990830">
    <property type="term" value="P:cellular response to leukemia inhibitory factor"/>
    <property type="evidence" value="ECO:0007669"/>
    <property type="project" value="Ensembl"/>
</dbReference>
<dbReference type="PANTHER" id="PTHR13771:SF18">
    <property type="entry name" value="INTERCELLULAR ADHESION MOLECULE 1"/>
    <property type="match status" value="1"/>
</dbReference>
<dbReference type="Gene3D" id="2.60.40.10">
    <property type="entry name" value="Immunoglobulins"/>
    <property type="match status" value="5"/>
</dbReference>
<dbReference type="InterPro" id="IPR003987">
    <property type="entry name" value="ICAM_VCAM_N"/>
</dbReference>
<keyword evidence="8 16" id="KW-1133">Transmembrane helix</keyword>
<evidence type="ECO:0000259" key="18">
    <source>
        <dbReference type="SMART" id="SM00409"/>
    </source>
</evidence>
<dbReference type="InterPro" id="IPR013768">
    <property type="entry name" value="ICAM_N"/>
</dbReference>
<evidence type="ECO:0000256" key="2">
    <source>
        <dbReference type="ARBA" id="ARBA00005925"/>
    </source>
</evidence>
<dbReference type="InterPro" id="IPR036179">
    <property type="entry name" value="Ig-like_dom_sf"/>
</dbReference>
<reference evidence="19" key="2">
    <citation type="submission" date="2025-08" db="UniProtKB">
        <authorList>
            <consortium name="Ensembl"/>
        </authorList>
    </citation>
    <scope>IDENTIFICATION</scope>
</reference>
<evidence type="ECO:0000256" key="15">
    <source>
        <dbReference type="ARBA" id="ARBA00040566"/>
    </source>
</evidence>
<dbReference type="GO" id="GO:0072683">
    <property type="term" value="P:T cell extravasation"/>
    <property type="evidence" value="ECO:0007669"/>
    <property type="project" value="Ensembl"/>
</dbReference>
<dbReference type="GO" id="GO:0022614">
    <property type="term" value="P:membrane to membrane docking"/>
    <property type="evidence" value="ECO:0007669"/>
    <property type="project" value="Ensembl"/>
</dbReference>
<dbReference type="GO" id="GO:0001772">
    <property type="term" value="C:immunological synapse"/>
    <property type="evidence" value="ECO:0007669"/>
    <property type="project" value="Ensembl"/>
</dbReference>
<dbReference type="FunFam" id="2.60.40.10:FF:000194">
    <property type="entry name" value="Intercellular adhesion molecule 1"/>
    <property type="match status" value="1"/>
</dbReference>
<feature type="signal peptide" evidence="17">
    <location>
        <begin position="1"/>
        <end position="30"/>
    </location>
</feature>
<dbReference type="InterPro" id="IPR003988">
    <property type="entry name" value="ICAM"/>
</dbReference>
<dbReference type="GO" id="GO:0070374">
    <property type="term" value="P:positive regulation of ERK1 and ERK2 cascade"/>
    <property type="evidence" value="ECO:0007669"/>
    <property type="project" value="Ensembl"/>
</dbReference>
<keyword evidence="3 16" id="KW-0812">Transmembrane</keyword>
<sequence>MAPGPAAPALPALPALLALLGALLPGLGGAQTSVDPAEAIIPRGGSVQVNCSTSCNQTSIFGLETLLTKKELNSGDNWVLFELTDVQEDSKLICFSNCHEQTMAPMHLTVYWFPERVELAPLPRWQPVGENLTMTCQVAGGAPRTNLTVVLLRGEEELSRQPAVGEPAEVTFTVAVGREDHLANFSCRTDLDLRHRGLGLFQNSSAPRQLQTFVLPETPPRLATPPIVEVGTQWSVDCTLDGVFPASEAQVHLALAEERLHSTVLYKKDSLLATANVKANPEDEGTQQLWCEVTLGDENRRWQENVTFYSFPAPNLTLSEPEVSEWTTVTVECEAPAGVVVSLSGLPSGLAVPRAQFQLNASAADNRRSFSCSAALEVAGHMLQKNQTRELHVLYGPRLDQRDCPGNWTWEEGSHQTLKCQAWGNPVPELKCHRKGDDALLPIGDLRPVKREVAGTYLCQARSPRGEITREVVINVIYHQNNILIIILVTTIVILGTVSVAAYLYNRQRKIQKYKLQKAQEAAAMKLNTPATPP</sequence>
<evidence type="ECO:0000256" key="8">
    <source>
        <dbReference type="ARBA" id="ARBA00022989"/>
    </source>
</evidence>
<evidence type="ECO:0000313" key="19">
    <source>
        <dbReference type="Ensembl" id="ENSCAFP00000026375.4"/>
    </source>
</evidence>
<dbReference type="InterPro" id="IPR047012">
    <property type="entry name" value="ICAM_VCAM"/>
</dbReference>
<dbReference type="FunFam" id="2.60.40.10:FF:000459">
    <property type="entry name" value="Intercellular adhesion molecule 1"/>
    <property type="match status" value="1"/>
</dbReference>
<dbReference type="Ensembl" id="ENSCAFT00000028361.4">
    <property type="protein sequence ID" value="ENSCAFP00000026375.4"/>
    <property type="gene ID" value="ENSCAFG00000031460.2"/>
</dbReference>
<evidence type="ECO:0000256" key="17">
    <source>
        <dbReference type="SAM" id="SignalP"/>
    </source>
</evidence>
<dbReference type="OrthoDB" id="6250964at2759"/>
<protein>
    <recommendedName>
        <fullName evidence="15">Intercellular adhesion molecule 1</fullName>
    </recommendedName>
</protein>
<keyword evidence="11" id="KW-0325">Glycoprotein</keyword>
<dbReference type="GO" id="GO:0007159">
    <property type="term" value="P:leukocyte cell-cell adhesion"/>
    <property type="evidence" value="ECO:0007669"/>
    <property type="project" value="Ensembl"/>
</dbReference>
<comment type="function">
    <text evidence="13">ICAM proteins are ligands for the leukocyte adhesion protein LFA-1 (integrin alpha-L/beta-2). During leukocyte trans-endothelial migration, ICAM1 engagement promotes the assembly of endothelial apical cups through ARHGEF26/SGEF and RHOG activation.</text>
</comment>
<dbReference type="SMART" id="SM00409">
    <property type="entry name" value="IG"/>
    <property type="match status" value="3"/>
</dbReference>
<dbReference type="PRINTS" id="PR01472">
    <property type="entry name" value="ICAMVCAM1"/>
</dbReference>
<accession>A0A8P0SLR6</accession>
<dbReference type="GO" id="GO:0071333">
    <property type="term" value="P:cellular response to glucose stimulus"/>
    <property type="evidence" value="ECO:0007669"/>
    <property type="project" value="Ensembl"/>
</dbReference>
<evidence type="ECO:0000256" key="3">
    <source>
        <dbReference type="ARBA" id="ARBA00022692"/>
    </source>
</evidence>
<dbReference type="InterPro" id="IPR003599">
    <property type="entry name" value="Ig_sub"/>
</dbReference>
<dbReference type="FunFam" id="2.60.40.10:FF:000338">
    <property type="entry name" value="intercellular adhesion molecule 5"/>
    <property type="match status" value="1"/>
</dbReference>
<dbReference type="GO" id="GO:2000352">
    <property type="term" value="P:negative regulation of endothelial cell apoptotic process"/>
    <property type="evidence" value="ECO:0007669"/>
    <property type="project" value="Ensembl"/>
</dbReference>
<dbReference type="InterPro" id="IPR013783">
    <property type="entry name" value="Ig-like_fold"/>
</dbReference>
<gene>
    <name evidence="19" type="primary">ICAM1</name>
</gene>
<keyword evidence="5" id="KW-0677">Repeat</keyword>
<evidence type="ECO:0000256" key="9">
    <source>
        <dbReference type="ARBA" id="ARBA00023136"/>
    </source>
</evidence>
<comment type="similarity">
    <text evidence="2">Belongs to the immunoglobulin superfamily. ICAM family.</text>
</comment>
<dbReference type="GO" id="GO:1904646">
    <property type="term" value="P:cellular response to amyloid-beta"/>
    <property type="evidence" value="ECO:0007669"/>
    <property type="project" value="Ensembl"/>
</dbReference>
<name>A0A8P0SLR6_CANLF</name>
<dbReference type="GO" id="GO:1900027">
    <property type="term" value="P:regulation of ruffle assembly"/>
    <property type="evidence" value="ECO:0007669"/>
    <property type="project" value="Ensembl"/>
</dbReference>
<dbReference type="GO" id="GO:0002457">
    <property type="term" value="P:T cell antigen processing and presentation"/>
    <property type="evidence" value="ECO:0007669"/>
    <property type="project" value="Ensembl"/>
</dbReference>
<evidence type="ECO:0000256" key="16">
    <source>
        <dbReference type="SAM" id="Phobius"/>
    </source>
</evidence>
<dbReference type="GO" id="GO:0009897">
    <property type="term" value="C:external side of plasma membrane"/>
    <property type="evidence" value="ECO:0007669"/>
    <property type="project" value="Ensembl"/>
</dbReference>
<dbReference type="Pfam" id="PF03921">
    <property type="entry name" value="ICAM_N"/>
    <property type="match status" value="1"/>
</dbReference>
<dbReference type="GO" id="GO:0045121">
    <property type="term" value="C:membrane raft"/>
    <property type="evidence" value="ECO:0007669"/>
    <property type="project" value="Ensembl"/>
</dbReference>
<dbReference type="PRINTS" id="PR01473">
    <property type="entry name" value="ICAM"/>
</dbReference>
<dbReference type="FunFam" id="2.60.40.10:FF:000641">
    <property type="entry name" value="Intercellular adhesion molecule 1"/>
    <property type="match status" value="1"/>
</dbReference>
<dbReference type="GO" id="GO:0002693">
    <property type="term" value="P:positive regulation of cellular extravasation"/>
    <property type="evidence" value="ECO:0007669"/>
    <property type="project" value="Ensembl"/>
</dbReference>
<feature type="domain" description="Immunoglobulin" evidence="18">
    <location>
        <begin position="405"/>
        <end position="477"/>
    </location>
</feature>
<dbReference type="Proteomes" id="UP000002254">
    <property type="component" value="Chromosome 20"/>
</dbReference>
<keyword evidence="6" id="KW-0832">Ubl conjugation</keyword>
<dbReference type="GO" id="GO:0033627">
    <property type="term" value="P:cell adhesion mediated by integrin"/>
    <property type="evidence" value="ECO:0007669"/>
    <property type="project" value="Ensembl"/>
</dbReference>
<dbReference type="GO" id="GO:0002291">
    <property type="term" value="P:T cell activation via T cell receptor contact with antigen bound to MHC molecule on antigen presenting cell"/>
    <property type="evidence" value="ECO:0007669"/>
    <property type="project" value="Ensembl"/>
</dbReference>
<evidence type="ECO:0000256" key="14">
    <source>
        <dbReference type="ARBA" id="ARBA00038746"/>
    </source>
</evidence>
<reference evidence="19 20" key="1">
    <citation type="journal article" date="2005" name="Nature">
        <title>Genome sequence, comparative analysis and haplotype structure of the domestic dog.</title>
        <authorList>
            <consortium name="Broad Sequencing Platform"/>
            <person name="Lindblad-Toh K."/>
            <person name="Wade C.M."/>
            <person name="Mikkelsen T.S."/>
            <person name="Karlsson E.K."/>
            <person name="Jaffe D.B."/>
            <person name="Kamal M."/>
            <person name="Clamp M."/>
            <person name="Chang J.L."/>
            <person name="Kulbokas E.J. III"/>
            <person name="Zody M.C."/>
            <person name="Mauceli E."/>
            <person name="Xie X."/>
            <person name="Breen M."/>
            <person name="Wayne R.K."/>
            <person name="Ostrander E.A."/>
            <person name="Ponting C.P."/>
            <person name="Galibert F."/>
            <person name="Smith D.R."/>
            <person name="DeJong P.J."/>
            <person name="Kirkness E."/>
            <person name="Alvarez P."/>
            <person name="Biagi T."/>
            <person name="Brockman W."/>
            <person name="Butler J."/>
            <person name="Chin C.W."/>
            <person name="Cook A."/>
            <person name="Cuff J."/>
            <person name="Daly M.J."/>
            <person name="DeCaprio D."/>
            <person name="Gnerre S."/>
            <person name="Grabherr M."/>
            <person name="Kellis M."/>
            <person name="Kleber M."/>
            <person name="Bardeleben C."/>
            <person name="Goodstadt L."/>
            <person name="Heger A."/>
            <person name="Hitte C."/>
            <person name="Kim L."/>
            <person name="Koepfli K.P."/>
            <person name="Parker H.G."/>
            <person name="Pollinger J.P."/>
            <person name="Searle S.M."/>
            <person name="Sutter N.B."/>
            <person name="Thomas R."/>
            <person name="Webber C."/>
            <person name="Baldwin J."/>
            <person name="Abebe A."/>
            <person name="Abouelleil A."/>
            <person name="Aftuck L."/>
            <person name="Ait-Zahra M."/>
            <person name="Aldredge T."/>
            <person name="Allen N."/>
            <person name="An P."/>
            <person name="Anderson S."/>
            <person name="Antoine C."/>
            <person name="Arachchi H."/>
            <person name="Aslam A."/>
            <person name="Ayotte L."/>
            <person name="Bachantsang P."/>
            <person name="Barry A."/>
            <person name="Bayul T."/>
            <person name="Benamara M."/>
            <person name="Berlin A."/>
            <person name="Bessette D."/>
            <person name="Blitshteyn B."/>
            <person name="Bloom T."/>
            <person name="Blye J."/>
            <person name="Boguslavskiy L."/>
            <person name="Bonnet C."/>
            <person name="Boukhgalter B."/>
            <person name="Brown A."/>
            <person name="Cahill P."/>
            <person name="Calixte N."/>
            <person name="Camarata J."/>
            <person name="Cheshatsang Y."/>
            <person name="Chu J."/>
            <person name="Citroen M."/>
            <person name="Collymore A."/>
            <person name="Cooke P."/>
            <person name="Dawoe T."/>
            <person name="Daza R."/>
            <person name="Decktor K."/>
            <person name="DeGray S."/>
            <person name="Dhargay N."/>
            <person name="Dooley K."/>
            <person name="Dooley K."/>
            <person name="Dorje P."/>
            <person name="Dorjee K."/>
            <person name="Dorris L."/>
            <person name="Duffey N."/>
            <person name="Dupes A."/>
            <person name="Egbiremolen O."/>
            <person name="Elong R."/>
            <person name="Falk J."/>
            <person name="Farina A."/>
            <person name="Faro S."/>
            <person name="Ferguson D."/>
            <person name="Ferreira P."/>
            <person name="Fisher S."/>
            <person name="FitzGerald M."/>
            <person name="Foley K."/>
            <person name="Foley C."/>
            <person name="Franke A."/>
            <person name="Friedrich D."/>
            <person name="Gage D."/>
            <person name="Garber M."/>
            <person name="Gearin G."/>
            <person name="Giannoukos G."/>
            <person name="Goode T."/>
            <person name="Goyette A."/>
            <person name="Graham J."/>
            <person name="Grandbois E."/>
            <person name="Gyaltsen K."/>
            <person name="Hafez N."/>
            <person name="Hagopian D."/>
            <person name="Hagos B."/>
            <person name="Hall J."/>
            <person name="Healy C."/>
            <person name="Hegarty R."/>
            <person name="Honan T."/>
            <person name="Horn A."/>
            <person name="Houde N."/>
            <person name="Hughes L."/>
            <person name="Hunnicutt L."/>
            <person name="Husby M."/>
            <person name="Jester B."/>
            <person name="Jones C."/>
            <person name="Kamat A."/>
            <person name="Kanga B."/>
            <person name="Kells C."/>
            <person name="Khazanovich D."/>
            <person name="Kieu A.C."/>
            <person name="Kisner P."/>
            <person name="Kumar M."/>
            <person name="Lance K."/>
            <person name="Landers T."/>
            <person name="Lara M."/>
            <person name="Lee W."/>
            <person name="Leger J.P."/>
            <person name="Lennon N."/>
            <person name="Leuper L."/>
            <person name="LeVine S."/>
            <person name="Liu J."/>
            <person name="Liu X."/>
            <person name="Lokyitsang Y."/>
            <person name="Lokyitsang T."/>
            <person name="Lui A."/>
            <person name="Macdonald J."/>
            <person name="Major J."/>
            <person name="Marabella R."/>
            <person name="Maru K."/>
            <person name="Matthews C."/>
            <person name="McDonough S."/>
            <person name="Mehta T."/>
            <person name="Meldrim J."/>
            <person name="Melnikov A."/>
            <person name="Meneus L."/>
            <person name="Mihalev A."/>
            <person name="Mihova T."/>
            <person name="Miller K."/>
            <person name="Mittelman R."/>
            <person name="Mlenga V."/>
            <person name="Mulrain L."/>
            <person name="Munson G."/>
            <person name="Navidi A."/>
            <person name="Naylor J."/>
            <person name="Nguyen T."/>
            <person name="Nguyen N."/>
            <person name="Nguyen C."/>
            <person name="Nguyen T."/>
            <person name="Nicol R."/>
            <person name="Norbu N."/>
            <person name="Norbu C."/>
            <person name="Novod N."/>
            <person name="Nyima T."/>
            <person name="Olandt P."/>
            <person name="O'Neill B."/>
            <person name="O'Neill K."/>
            <person name="Osman S."/>
            <person name="Oyono L."/>
            <person name="Patti C."/>
            <person name="Perrin D."/>
            <person name="Phunkhang P."/>
            <person name="Pierre F."/>
            <person name="Priest M."/>
            <person name="Rachupka A."/>
            <person name="Raghuraman S."/>
            <person name="Rameau R."/>
            <person name="Ray V."/>
            <person name="Raymond C."/>
            <person name="Rege F."/>
            <person name="Rise C."/>
            <person name="Rogers J."/>
            <person name="Rogov P."/>
            <person name="Sahalie J."/>
            <person name="Settipalli S."/>
            <person name="Sharpe T."/>
            <person name="Shea T."/>
            <person name="Sheehan M."/>
            <person name="Sherpa N."/>
            <person name="Shi J."/>
            <person name="Shih D."/>
            <person name="Sloan J."/>
            <person name="Smith C."/>
            <person name="Sparrow T."/>
            <person name="Stalker J."/>
            <person name="Stange-Thomann N."/>
            <person name="Stavropoulos S."/>
            <person name="Stone C."/>
            <person name="Stone S."/>
            <person name="Sykes S."/>
            <person name="Tchuinga P."/>
            <person name="Tenzing P."/>
            <person name="Tesfaye S."/>
            <person name="Thoulutsang D."/>
            <person name="Thoulutsang Y."/>
            <person name="Topham K."/>
            <person name="Topping I."/>
            <person name="Tsamla T."/>
            <person name="Vassiliev H."/>
            <person name="Venkataraman V."/>
            <person name="Vo A."/>
            <person name="Wangchuk T."/>
            <person name="Wangdi T."/>
            <person name="Weiand M."/>
            <person name="Wilkinson J."/>
            <person name="Wilson A."/>
            <person name="Yadav S."/>
            <person name="Yang S."/>
            <person name="Yang X."/>
            <person name="Young G."/>
            <person name="Yu Q."/>
            <person name="Zainoun J."/>
            <person name="Zembek L."/>
            <person name="Zimmer A."/>
            <person name="Lander E.S."/>
        </authorList>
    </citation>
    <scope>NUCLEOTIDE SEQUENCE [LARGE SCALE GENOMIC DNA]</scope>
    <source>
        <strain evidence="19">Boxer</strain>
    </source>
</reference>
<comment type="subunit">
    <text evidence="14">Homodimer. Interacts with MUC1 and promotes cell aggregation in epithelial cells. Interacts with ARHGEF26/SGEF. Interacts (on T cell side) with CD81, CD247 and CD9 at immunological synapses between antigen-presenting cells and T cells.</text>
</comment>
<dbReference type="GO" id="GO:0046813">
    <property type="term" value="P:receptor-mediated virion attachment to host cell"/>
    <property type="evidence" value="ECO:0007669"/>
    <property type="project" value="Ensembl"/>
</dbReference>
<dbReference type="GO" id="GO:1902042">
    <property type="term" value="P:negative regulation of extrinsic apoptotic signaling pathway via death domain receptors"/>
    <property type="evidence" value="ECO:0007669"/>
    <property type="project" value="Ensembl"/>
</dbReference>
<evidence type="ECO:0000256" key="1">
    <source>
        <dbReference type="ARBA" id="ARBA00004479"/>
    </source>
</evidence>